<reference evidence="6 7" key="1">
    <citation type="submission" date="2021-05" db="EMBL/GenBank/DDBJ databases">
        <title>The draft genome of Geobacter chapellei DSM 13688.</title>
        <authorList>
            <person name="Xu Z."/>
            <person name="Masuda Y."/>
            <person name="Itoh H."/>
            <person name="Senoo K."/>
        </authorList>
    </citation>
    <scope>NUCLEOTIDE SEQUENCE [LARGE SCALE GENOMIC DNA]</scope>
    <source>
        <strain evidence="6 7">DSM 13688</strain>
    </source>
</reference>
<dbReference type="RefSeq" id="WP_214301569.1">
    <property type="nucleotide sequence ID" value="NZ_JAHDYS010000023.1"/>
</dbReference>
<dbReference type="PANTHER" id="PTHR30408">
    <property type="entry name" value="TYPE-1 RESTRICTION ENZYME ECOKI SPECIFICITY PROTEIN"/>
    <property type="match status" value="1"/>
</dbReference>
<comment type="similarity">
    <text evidence="1">Belongs to the type-I restriction system S methylase family.</text>
</comment>
<organism evidence="6 7">
    <name type="scientific">Pelotalea chapellei</name>
    <dbReference type="NCBI Taxonomy" id="44671"/>
    <lineage>
        <taxon>Bacteria</taxon>
        <taxon>Pseudomonadati</taxon>
        <taxon>Thermodesulfobacteriota</taxon>
        <taxon>Desulfuromonadia</taxon>
        <taxon>Geobacterales</taxon>
        <taxon>Geobacteraceae</taxon>
        <taxon>Pelotalea</taxon>
    </lineage>
</organism>
<dbReference type="Gene3D" id="3.90.220.20">
    <property type="entry name" value="DNA methylase specificity domains"/>
    <property type="match status" value="2"/>
</dbReference>
<feature type="coiled-coil region" evidence="4">
    <location>
        <begin position="356"/>
        <end position="383"/>
    </location>
</feature>
<comment type="caution">
    <text evidence="6">The sequence shown here is derived from an EMBL/GenBank/DDBJ whole genome shotgun (WGS) entry which is preliminary data.</text>
</comment>
<evidence type="ECO:0000256" key="1">
    <source>
        <dbReference type="ARBA" id="ARBA00010923"/>
    </source>
</evidence>
<keyword evidence="7" id="KW-1185">Reference proteome</keyword>
<evidence type="ECO:0000256" key="3">
    <source>
        <dbReference type="ARBA" id="ARBA00023125"/>
    </source>
</evidence>
<dbReference type="SUPFAM" id="SSF116734">
    <property type="entry name" value="DNA methylase specificity domain"/>
    <property type="match status" value="2"/>
</dbReference>
<keyword evidence="4" id="KW-0175">Coiled coil</keyword>
<accession>A0ABS5UCX6</accession>
<sequence length="396" mass="44589">MHSLPNGWHYKNLEDIALINPKTEKPSPDSNVSFLTMSDVSENGAIIGGSVKQMKDVGNGYTIFAEKDVLVAKINPCFQNGKGALAVNLQSGIGFGSTEFHVIRPSDKILPDYLLFVTQTHYFRVTGEANMTGSAGQKRVPADFLRYFSVLLPLIQDQKKIISIIQSWKNCIDLIERLIATKQERRKWLMQQLLTGKKRLPGFDNPWVSVHLGEVFTNRIETNFIDLPLVAITGNGGVVSREDLVRRDTSNEDKSKYLRICPGDIGYNTMRMWQGVCGLSSLEGIVSPAYTIATPTDEVDGEYMSLLFKFSQTVYQFHRHSQGLVDDTLNLKWRHFAEIKVTIPDKSEQKAIAAIFRTADHEINLLKSQLDALREQKKGLMQQLLTGKRRVKVSIT</sequence>
<keyword evidence="6" id="KW-0378">Hydrolase</keyword>
<protein>
    <submittedName>
        <fullName evidence="6">Restriction endonuclease subunit S</fullName>
        <ecNumber evidence="6">3.1.21.-</ecNumber>
    </submittedName>
</protein>
<dbReference type="CDD" id="cd17260">
    <property type="entry name" value="RMtype1_S_EcoEI-TRD1-CR1_like"/>
    <property type="match status" value="1"/>
</dbReference>
<keyword evidence="6" id="KW-0255">Endonuclease</keyword>
<keyword evidence="2" id="KW-0680">Restriction system</keyword>
<dbReference type="EC" id="3.1.21.-" evidence="6"/>
<dbReference type="GO" id="GO:0016787">
    <property type="term" value="F:hydrolase activity"/>
    <property type="evidence" value="ECO:0007669"/>
    <property type="project" value="UniProtKB-KW"/>
</dbReference>
<name>A0ABS5UCX6_9BACT</name>
<evidence type="ECO:0000256" key="4">
    <source>
        <dbReference type="SAM" id="Coils"/>
    </source>
</evidence>
<gene>
    <name evidence="6" type="ORF">KJB30_16980</name>
</gene>
<keyword evidence="3" id="KW-0238">DNA-binding</keyword>
<dbReference type="GO" id="GO:0004519">
    <property type="term" value="F:endonuclease activity"/>
    <property type="evidence" value="ECO:0007669"/>
    <property type="project" value="UniProtKB-KW"/>
</dbReference>
<evidence type="ECO:0000313" key="7">
    <source>
        <dbReference type="Proteomes" id="UP000784128"/>
    </source>
</evidence>
<evidence type="ECO:0000259" key="5">
    <source>
        <dbReference type="Pfam" id="PF01420"/>
    </source>
</evidence>
<proteinExistence type="inferred from homology"/>
<evidence type="ECO:0000313" key="6">
    <source>
        <dbReference type="EMBL" id="MBT1073483.1"/>
    </source>
</evidence>
<dbReference type="Pfam" id="PF01420">
    <property type="entry name" value="Methylase_S"/>
    <property type="match status" value="1"/>
</dbReference>
<dbReference type="InterPro" id="IPR000055">
    <property type="entry name" value="Restrct_endonuc_typeI_TRD"/>
</dbReference>
<dbReference type="Proteomes" id="UP000784128">
    <property type="component" value="Unassembled WGS sequence"/>
</dbReference>
<feature type="domain" description="Type I restriction modification DNA specificity" evidence="5">
    <location>
        <begin position="5"/>
        <end position="180"/>
    </location>
</feature>
<dbReference type="InterPro" id="IPR044946">
    <property type="entry name" value="Restrct_endonuc_typeI_TRD_sf"/>
</dbReference>
<evidence type="ECO:0000256" key="2">
    <source>
        <dbReference type="ARBA" id="ARBA00022747"/>
    </source>
</evidence>
<dbReference type="PANTHER" id="PTHR30408:SF12">
    <property type="entry name" value="TYPE I RESTRICTION ENZYME MJAVIII SPECIFICITY SUBUNIT"/>
    <property type="match status" value="1"/>
</dbReference>
<dbReference type="EMBL" id="JAHDYS010000023">
    <property type="protein sequence ID" value="MBT1073483.1"/>
    <property type="molecule type" value="Genomic_DNA"/>
</dbReference>
<keyword evidence="6" id="KW-0540">Nuclease</keyword>
<dbReference type="InterPro" id="IPR052021">
    <property type="entry name" value="Type-I_RS_S_subunit"/>
</dbReference>